<dbReference type="OrthoDB" id="1440774at2"/>
<proteinExistence type="predicted"/>
<reference evidence="1 2" key="1">
    <citation type="submission" date="2018-01" db="EMBL/GenBank/DDBJ databases">
        <title>Genomic Encyclopedia of Type Strains, Phase I: the one thousand microbial genomes (KMG-I) project.</title>
        <authorList>
            <person name="Goeker M."/>
        </authorList>
    </citation>
    <scope>NUCLEOTIDE SEQUENCE [LARGE SCALE GENOMIC DNA]</scope>
    <source>
        <strain evidence="1 2">DSM 17960</strain>
    </source>
</reference>
<dbReference type="EMBL" id="PQNY01000010">
    <property type="protein sequence ID" value="POS01503.1"/>
    <property type="molecule type" value="Genomic_DNA"/>
</dbReference>
<dbReference type="RefSeq" id="WP_103726351.1">
    <property type="nucleotide sequence ID" value="NZ_PQNY01000010.1"/>
</dbReference>
<dbReference type="Proteomes" id="UP000237056">
    <property type="component" value="Unassembled WGS sequence"/>
</dbReference>
<name>A0A2S4N808_9FLAO</name>
<accession>A0A2S4N808</accession>
<keyword evidence="2" id="KW-1185">Reference proteome</keyword>
<evidence type="ECO:0000313" key="2">
    <source>
        <dbReference type="Proteomes" id="UP000237056"/>
    </source>
</evidence>
<evidence type="ECO:0000313" key="1">
    <source>
        <dbReference type="EMBL" id="POS01503.1"/>
    </source>
</evidence>
<gene>
    <name evidence="1" type="ORF">Q361_11089</name>
</gene>
<dbReference type="Pfam" id="PF22252">
    <property type="entry name" value="PNGase_F-II_N"/>
    <property type="match status" value="1"/>
</dbReference>
<sequence length="271" mass="32299">MKKTIYFLLFIFTSFLYAQELYKIDYKFTDNTGGIINSTLLTDNNEATFKVYDERDRGIVDHSNGDVSFVENDSLSKFFYSNKEKSYYRFPLRFEEIIYSDELKDKLKWKINPDSKKKIGKYNCTEAKLFLNGRYYTAWFTFDVPIKFGPLKLHGLPGLVVEASDEKGIFKAQLVTISKQKNRKEFNKYKNYFLKKKDIMNYSDFEKKIVEIEVNNKIRWIAEFKKMDLEDKAKGYDIDHSVNEDMSDQEIIDNLIEYPSNLKIELKKYRY</sequence>
<dbReference type="NCBIfam" id="TIGR01200">
    <property type="entry name" value="GLPGLI"/>
    <property type="match status" value="1"/>
</dbReference>
<dbReference type="AlphaFoldDB" id="A0A2S4N808"/>
<protein>
    <submittedName>
        <fullName evidence="1">GLPGLI family protein</fullName>
    </submittedName>
</protein>
<comment type="caution">
    <text evidence="1">The sequence shown here is derived from an EMBL/GenBank/DDBJ whole genome shotgun (WGS) entry which is preliminary data.</text>
</comment>
<organism evidence="1 2">
    <name type="scientific">Flavobacterium croceum DSM 17960</name>
    <dbReference type="NCBI Taxonomy" id="1121886"/>
    <lineage>
        <taxon>Bacteria</taxon>
        <taxon>Pseudomonadati</taxon>
        <taxon>Bacteroidota</taxon>
        <taxon>Flavobacteriia</taxon>
        <taxon>Flavobacteriales</taxon>
        <taxon>Flavobacteriaceae</taxon>
        <taxon>Flavobacterium</taxon>
    </lineage>
</organism>
<dbReference type="InterPro" id="IPR005901">
    <property type="entry name" value="GLPGLI"/>
</dbReference>